<dbReference type="RefSeq" id="YP_009330153.1">
    <property type="nucleotide sequence ID" value="NC_032255.1"/>
</dbReference>
<dbReference type="GO" id="GO:0005198">
    <property type="term" value="F:structural molecule activity"/>
    <property type="evidence" value="ECO:0007669"/>
    <property type="project" value="InterPro"/>
</dbReference>
<accession>A0A1L5JGJ9</accession>
<evidence type="ECO:0000259" key="1">
    <source>
        <dbReference type="Pfam" id="PF04512"/>
    </source>
</evidence>
<dbReference type="KEGG" id="vg:30685025"/>
<feature type="domain" description="Baculovirus polyhedron envelope protein PEP N-terminal" evidence="1">
    <location>
        <begin position="11"/>
        <end position="110"/>
    </location>
</feature>
<dbReference type="Proteomes" id="UP000204293">
    <property type="component" value="Segment"/>
</dbReference>
<dbReference type="GeneID" id="30685025"/>
<dbReference type="GO" id="GO:0019031">
    <property type="term" value="C:viral envelope"/>
    <property type="evidence" value="ECO:0007669"/>
    <property type="project" value="InterPro"/>
</dbReference>
<dbReference type="Pfam" id="PF04512">
    <property type="entry name" value="Baculo_PEP_N"/>
    <property type="match status" value="1"/>
</dbReference>
<organism evidence="2 3">
    <name type="scientific">Plodia interpunctella granulovirus</name>
    <dbReference type="NCBI Taxonomy" id="262175"/>
    <lineage>
        <taxon>Viruses</taxon>
        <taxon>Viruses incertae sedis</taxon>
        <taxon>Naldaviricetes</taxon>
        <taxon>Lefavirales</taxon>
        <taxon>Baculoviridae</taxon>
        <taxon>Betabaculovirus</taxon>
        <taxon>Betabaculovirus plinterpunctellae</taxon>
    </lineage>
</organism>
<evidence type="ECO:0000313" key="2">
    <source>
        <dbReference type="EMBL" id="APO13905.1"/>
    </source>
</evidence>
<sequence length="320" mass="34897">MSRLIFSTRVDGTDVPVFYSGLATDRPYVGVSELLSILGHSKTHAEEFPRSETRLWQDLAPNDSTYPPNKLFTTEVGFAVYFGKTKLTNWASFKRMFDTIASYIADPNSCNATNPLCMIPPGRNSGPGPNPGPGPSPNRYEMLAQILQSIQNNNTLLQVILSDVKRGGETDLSPVLTTITDLVTQVTDLQNTHTVSTDLTNLENNIDVLNAAVQTITTTLDNQVSTSLPNIESAMAGLINTANAFVAGAMAQWGSDTWDSTAYPVPTITNPFPSTPNVLSSGNLSQDVATTLESLQREVKRFNDYTDNFSELIKKVQIKV</sequence>
<proteinExistence type="predicted"/>
<dbReference type="GO" id="GO:0019028">
    <property type="term" value="C:viral capsid"/>
    <property type="evidence" value="ECO:0007669"/>
    <property type="project" value="InterPro"/>
</dbReference>
<evidence type="ECO:0000313" key="3">
    <source>
        <dbReference type="Proteomes" id="UP000204293"/>
    </source>
</evidence>
<dbReference type="EMBL" id="KX151395">
    <property type="protein sequence ID" value="APO13905.1"/>
    <property type="molecule type" value="Genomic_DNA"/>
</dbReference>
<dbReference type="InterPro" id="IPR007600">
    <property type="entry name" value="Baculo_PEP_N"/>
</dbReference>
<reference evidence="2 3" key="1">
    <citation type="submission" date="2016-04" db="EMBL/GenBank/DDBJ databases">
        <title>Sequence analysis of the Plodia interpunctella granulovirus genome: Discovery of an unusual inhibitor-of-apoptosis (IAP) gene.</title>
        <authorList>
            <person name="Harrison R.L."/>
            <person name="Rowley D.L."/>
            <person name="Funk C.J."/>
        </authorList>
    </citation>
    <scope>NUCLEOTIDE SEQUENCE [LARGE SCALE GENOMIC DNA]</scope>
    <source>
        <strain evidence="2">Cambridge</strain>
    </source>
</reference>
<keyword evidence="3" id="KW-1185">Reference proteome</keyword>
<dbReference type="OrthoDB" id="8091at10239"/>
<protein>
    <submittedName>
        <fullName evidence="2">PEP-P10</fullName>
    </submittedName>
</protein>
<name>A0A1L5JGJ9_9BBAC</name>